<evidence type="ECO:0000256" key="1">
    <source>
        <dbReference type="ARBA" id="ARBA00022737"/>
    </source>
</evidence>
<reference evidence="5" key="1">
    <citation type="submission" date="2010-07" db="EMBL/GenBank/DDBJ databases">
        <authorList>
            <consortium name="CONSOLIDER consortium CSD2007-00005"/>
            <person name="Guazzaroni M.-E."/>
            <person name="Richter M."/>
            <person name="Garcia-Salamanca A."/>
            <person name="Yarza P."/>
            <person name="Ferrer M."/>
        </authorList>
    </citation>
    <scope>NUCLEOTIDE SEQUENCE</scope>
</reference>
<dbReference type="InterPro" id="IPR011990">
    <property type="entry name" value="TPR-like_helical_dom_sf"/>
</dbReference>
<dbReference type="Gene3D" id="1.25.40.10">
    <property type="entry name" value="Tetratricopeptide repeat domain"/>
    <property type="match status" value="3"/>
</dbReference>
<dbReference type="InterPro" id="IPR050697">
    <property type="entry name" value="Adenylyl/Guanylyl_Cyclase_3/4"/>
</dbReference>
<dbReference type="PROSITE" id="PS50125">
    <property type="entry name" value="GUANYLATE_CYCLASE_2"/>
    <property type="match status" value="1"/>
</dbReference>
<name>D9PHQ1_9ZZZZ</name>
<keyword evidence="2" id="KW-0802">TPR repeat</keyword>
<dbReference type="Pfam" id="PF00211">
    <property type="entry name" value="Guanylate_cyc"/>
    <property type="match status" value="1"/>
</dbReference>
<keyword evidence="3" id="KW-0812">Transmembrane</keyword>
<feature type="domain" description="Guanylate cyclase" evidence="4">
    <location>
        <begin position="12"/>
        <end position="126"/>
    </location>
</feature>
<dbReference type="SMART" id="SM00028">
    <property type="entry name" value="TPR"/>
    <property type="match status" value="5"/>
</dbReference>
<evidence type="ECO:0000256" key="3">
    <source>
        <dbReference type="SAM" id="Phobius"/>
    </source>
</evidence>
<dbReference type="InterPro" id="IPR019734">
    <property type="entry name" value="TPR_rpt"/>
</dbReference>
<protein>
    <submittedName>
        <fullName evidence="5">Adenylate/guanylate cyclase</fullName>
    </submittedName>
</protein>
<dbReference type="SUPFAM" id="SSF48452">
    <property type="entry name" value="TPR-like"/>
    <property type="match status" value="1"/>
</dbReference>
<dbReference type="Gene3D" id="3.40.50.10070">
    <property type="entry name" value="TolB, N-terminal domain"/>
    <property type="match status" value="1"/>
</dbReference>
<dbReference type="PANTHER" id="PTHR43081">
    <property type="entry name" value="ADENYLATE CYCLASE, TERMINAL-DIFFERENTIATION SPECIFIC-RELATED"/>
    <property type="match status" value="1"/>
</dbReference>
<comment type="caution">
    <text evidence="5">The sequence shown here is derived from an EMBL/GenBank/DDBJ whole genome shotgun (WGS) entry which is preliminary data.</text>
</comment>
<dbReference type="CDD" id="cd07302">
    <property type="entry name" value="CHD"/>
    <property type="match status" value="1"/>
</dbReference>
<dbReference type="AlphaFoldDB" id="D9PHQ1"/>
<sequence length="632" mass="71081">MNTQEFKRRLTAILSADVEGYSRLMRDDEAATVRIITSHRTAMTHLIEQYRGRVVDSPGDNVLAEFTSVVDAVNCGVEIQRELAERNEELPENRRMRFRIGINLGDVLEEGDRIYGDGVNIAARMESLAEAGGICISGTVYNAIENKIGLEYDDLGEHEVKNIDKPIRAYKVLSYPGAAAHRVVKVKRAAGKLRRNATLAIAAILGIAVAVGVWHLYFRPPPIEPASVDKMAFPLPDKPSIAVLPFDNLSGDSEQDYIADGITENITAALSKIPELFVIARTSTFAYKGKPAKLHQIAEELGVRYVLEGSIQKSDDNIRVTAQLIDALYGHHLWSEKYDKEIKNFFQIQDEITQKISVELQVKLTHGEQARSWYGTMNFEAWGYISKGVGIFENYTKANNEKARGLFEKALKIDPDSAFAWVMLAYTHLIDVRFAFTKTPSESIKNAIQFAEKALSIDDKNADAHTSLGSIYLILRQHEKAIEEGQKAIQLDPNNALSYVLFAQTMSYEGNFNEAIVLAKQSIRLAPNPPAWYLIPLGRAYMLSGHYQEALEVFEKLLERAQKGEYQLWHPHMYLAITYSMMGQIEKARIHLAEAQKDNPKFSPELVHKTNFFKDPNHLENILNALRKAGLK</sequence>
<dbReference type="GO" id="GO:0006171">
    <property type="term" value="P:cAMP biosynthetic process"/>
    <property type="evidence" value="ECO:0007669"/>
    <property type="project" value="TreeGrafter"/>
</dbReference>
<evidence type="ECO:0000259" key="4">
    <source>
        <dbReference type="PROSITE" id="PS50125"/>
    </source>
</evidence>
<dbReference type="SUPFAM" id="SSF55073">
    <property type="entry name" value="Nucleotide cyclase"/>
    <property type="match status" value="1"/>
</dbReference>
<dbReference type="InterPro" id="IPR029787">
    <property type="entry name" value="Nucleotide_cyclase"/>
</dbReference>
<organism evidence="5">
    <name type="scientific">sediment metagenome</name>
    <dbReference type="NCBI Taxonomy" id="749907"/>
    <lineage>
        <taxon>unclassified sequences</taxon>
        <taxon>metagenomes</taxon>
        <taxon>ecological metagenomes</taxon>
    </lineage>
</organism>
<dbReference type="InterPro" id="IPR013105">
    <property type="entry name" value="TPR_2"/>
</dbReference>
<keyword evidence="3" id="KW-1133">Transmembrane helix</keyword>
<dbReference type="Gene3D" id="3.30.70.1230">
    <property type="entry name" value="Nucleotide cyclase"/>
    <property type="match status" value="1"/>
</dbReference>
<proteinExistence type="predicted"/>
<feature type="transmembrane region" description="Helical" evidence="3">
    <location>
        <begin position="197"/>
        <end position="217"/>
    </location>
</feature>
<dbReference type="PANTHER" id="PTHR43081:SF19">
    <property type="entry name" value="PH-SENSITIVE ADENYLATE CYCLASE RV1264"/>
    <property type="match status" value="1"/>
</dbReference>
<keyword evidence="3" id="KW-0472">Membrane</keyword>
<evidence type="ECO:0000313" key="5">
    <source>
        <dbReference type="EMBL" id="EFK96915.1"/>
    </source>
</evidence>
<dbReference type="EMBL" id="ADZX01000386">
    <property type="protein sequence ID" value="EFK96915.1"/>
    <property type="molecule type" value="Genomic_DNA"/>
</dbReference>
<dbReference type="Pfam" id="PF07719">
    <property type="entry name" value="TPR_2"/>
    <property type="match status" value="1"/>
</dbReference>
<dbReference type="Pfam" id="PF14559">
    <property type="entry name" value="TPR_19"/>
    <property type="match status" value="1"/>
</dbReference>
<dbReference type="PROSITE" id="PS50293">
    <property type="entry name" value="TPR_REGION"/>
    <property type="match status" value="1"/>
</dbReference>
<accession>D9PHQ1</accession>
<dbReference type="InterPro" id="IPR001054">
    <property type="entry name" value="A/G_cyclase"/>
</dbReference>
<dbReference type="GO" id="GO:0035556">
    <property type="term" value="P:intracellular signal transduction"/>
    <property type="evidence" value="ECO:0007669"/>
    <property type="project" value="InterPro"/>
</dbReference>
<evidence type="ECO:0000256" key="2">
    <source>
        <dbReference type="ARBA" id="ARBA00022803"/>
    </source>
</evidence>
<dbReference type="PROSITE" id="PS50005">
    <property type="entry name" value="TPR"/>
    <property type="match status" value="2"/>
</dbReference>
<keyword evidence="1" id="KW-0677">Repeat</keyword>
<gene>
    <name evidence="5" type="ORF">LDC_1053</name>
</gene>
<reference evidence="5" key="2">
    <citation type="journal article" date="2011" name="Microb. Ecol.">
        <title>Taxonomic and Functional Metagenomic Profiling of the Microbial Community in the Anoxic Sediment of a Sub-saline Shallow Lake (Laguna de Carrizo, Central Spain).</title>
        <authorList>
            <person name="Ferrer M."/>
            <person name="Guazzaroni M.E."/>
            <person name="Richter M."/>
            <person name="Garcia-Salamanca A."/>
            <person name="Yarza P."/>
            <person name="Suarez-Suarez A."/>
            <person name="Solano J."/>
            <person name="Alcaide M."/>
            <person name="van Dillewijn P."/>
            <person name="Molina-Henares M.A."/>
            <person name="Lopez-Cortes N."/>
            <person name="Al-Ramahi Y."/>
            <person name="Guerrero C."/>
            <person name="Acosta A."/>
            <person name="de Eugenio L.I."/>
            <person name="Martinez V."/>
            <person name="Marques S."/>
            <person name="Rojo F."/>
            <person name="Santero E."/>
            <person name="Genilloud O."/>
            <person name="Perez-Perez J."/>
            <person name="Rossello-Mora R."/>
            <person name="Ramos J.L."/>
        </authorList>
    </citation>
    <scope>NUCLEOTIDE SEQUENCE</scope>
</reference>